<comment type="caution">
    <text evidence="2">The sequence shown here is derived from an EMBL/GenBank/DDBJ whole genome shotgun (WGS) entry which is preliminary data.</text>
</comment>
<sequence>MNPNPLSDREKALEDQWVREKEKQMAKDRAAKKQQTAKDTDSGSKGQQQTGEEQK</sequence>
<evidence type="ECO:0000256" key="1">
    <source>
        <dbReference type="SAM" id="MobiDB-lite"/>
    </source>
</evidence>
<protein>
    <submittedName>
        <fullName evidence="2">Uncharacterized protein</fullName>
    </submittedName>
</protein>
<dbReference type="Proteomes" id="UP001303115">
    <property type="component" value="Unassembled WGS sequence"/>
</dbReference>
<keyword evidence="3" id="KW-1185">Reference proteome</keyword>
<gene>
    <name evidence="2" type="ORF">C8A01DRAFT_39273</name>
</gene>
<dbReference type="EMBL" id="MU854487">
    <property type="protein sequence ID" value="KAK4034265.1"/>
    <property type="molecule type" value="Genomic_DNA"/>
</dbReference>
<accession>A0AAN6PBA3</accession>
<evidence type="ECO:0000313" key="2">
    <source>
        <dbReference type="EMBL" id="KAK4034265.1"/>
    </source>
</evidence>
<feature type="region of interest" description="Disordered" evidence="1">
    <location>
        <begin position="1"/>
        <end position="55"/>
    </location>
</feature>
<dbReference type="AlphaFoldDB" id="A0AAN6PBA3"/>
<reference evidence="3" key="1">
    <citation type="journal article" date="2023" name="Mol. Phylogenet. Evol.">
        <title>Genome-scale phylogeny and comparative genomics of the fungal order Sordariales.</title>
        <authorList>
            <person name="Hensen N."/>
            <person name="Bonometti L."/>
            <person name="Westerberg I."/>
            <person name="Brannstrom I.O."/>
            <person name="Guillou S."/>
            <person name="Cros-Aarteil S."/>
            <person name="Calhoun S."/>
            <person name="Haridas S."/>
            <person name="Kuo A."/>
            <person name="Mondo S."/>
            <person name="Pangilinan J."/>
            <person name="Riley R."/>
            <person name="LaButti K."/>
            <person name="Andreopoulos B."/>
            <person name="Lipzen A."/>
            <person name="Chen C."/>
            <person name="Yan M."/>
            <person name="Daum C."/>
            <person name="Ng V."/>
            <person name="Clum A."/>
            <person name="Steindorff A."/>
            <person name="Ohm R.A."/>
            <person name="Martin F."/>
            <person name="Silar P."/>
            <person name="Natvig D.O."/>
            <person name="Lalanne C."/>
            <person name="Gautier V."/>
            <person name="Ament-Velasquez S.L."/>
            <person name="Kruys A."/>
            <person name="Hutchinson M.I."/>
            <person name="Powell A.J."/>
            <person name="Barry K."/>
            <person name="Miller A.N."/>
            <person name="Grigoriev I.V."/>
            <person name="Debuchy R."/>
            <person name="Gladieux P."/>
            <person name="Hiltunen Thoren M."/>
            <person name="Johannesson H."/>
        </authorList>
    </citation>
    <scope>NUCLEOTIDE SEQUENCE [LARGE SCALE GENOMIC DNA]</scope>
    <source>
        <strain evidence="3">CBS 284.82</strain>
    </source>
</reference>
<name>A0AAN6PBA3_9PEZI</name>
<feature type="compositionally biased region" description="Polar residues" evidence="1">
    <location>
        <begin position="43"/>
        <end position="55"/>
    </location>
</feature>
<evidence type="ECO:0000313" key="3">
    <source>
        <dbReference type="Proteomes" id="UP001303115"/>
    </source>
</evidence>
<organism evidence="2 3">
    <name type="scientific">Parachaetomium inaequale</name>
    <dbReference type="NCBI Taxonomy" id="2588326"/>
    <lineage>
        <taxon>Eukaryota</taxon>
        <taxon>Fungi</taxon>
        <taxon>Dikarya</taxon>
        <taxon>Ascomycota</taxon>
        <taxon>Pezizomycotina</taxon>
        <taxon>Sordariomycetes</taxon>
        <taxon>Sordariomycetidae</taxon>
        <taxon>Sordariales</taxon>
        <taxon>Chaetomiaceae</taxon>
        <taxon>Parachaetomium</taxon>
    </lineage>
</organism>
<proteinExistence type="predicted"/>
<feature type="compositionally biased region" description="Basic and acidic residues" evidence="1">
    <location>
        <begin position="7"/>
        <end position="42"/>
    </location>
</feature>